<comment type="caution">
    <text evidence="1">The sequence shown here is derived from an EMBL/GenBank/DDBJ whole genome shotgun (WGS) entry which is preliminary data.</text>
</comment>
<dbReference type="AlphaFoldDB" id="A0A8J3LLQ3"/>
<name>A0A8J3LLQ3_9ACTN</name>
<evidence type="ECO:0000313" key="2">
    <source>
        <dbReference type="Proteomes" id="UP000653674"/>
    </source>
</evidence>
<accession>A0A8J3LLQ3</accession>
<dbReference type="EMBL" id="BONU01000010">
    <property type="protein sequence ID" value="GIG73634.1"/>
    <property type="molecule type" value="Genomic_DNA"/>
</dbReference>
<reference evidence="1" key="1">
    <citation type="submission" date="2021-01" db="EMBL/GenBank/DDBJ databases">
        <title>Whole genome shotgun sequence of Planosporangium flavigriseum NBRC 105377.</title>
        <authorList>
            <person name="Komaki H."/>
            <person name="Tamura T."/>
        </authorList>
    </citation>
    <scope>NUCLEOTIDE SEQUENCE</scope>
    <source>
        <strain evidence="1">NBRC 105377</strain>
    </source>
</reference>
<dbReference type="Proteomes" id="UP000653674">
    <property type="component" value="Unassembled WGS sequence"/>
</dbReference>
<sequence length="194" mass="21493">MRALADALGEPGEPGVLAAAPARVLTMDSRPLTVRWYYDIWQRLPGVRNGLYGRGVIGVSEAGHRRLAALPQVMNDDLAASVAFGPHERRIVRQARVVVHPPRTATDLMRRRVRALTGIAQLENTMDGIGGARTTRADLLRILRAEPAMAPRLAVFLGVTAVARWKARRPIRSRDYTTWLRDDSSRAVATKESR</sequence>
<keyword evidence="2" id="KW-1185">Reference proteome</keyword>
<protein>
    <submittedName>
        <fullName evidence="1">Uncharacterized protein</fullName>
    </submittedName>
</protein>
<proteinExistence type="predicted"/>
<gene>
    <name evidence="1" type="ORF">Pfl04_20380</name>
</gene>
<organism evidence="1 2">
    <name type="scientific">Planosporangium flavigriseum</name>
    <dbReference type="NCBI Taxonomy" id="373681"/>
    <lineage>
        <taxon>Bacteria</taxon>
        <taxon>Bacillati</taxon>
        <taxon>Actinomycetota</taxon>
        <taxon>Actinomycetes</taxon>
        <taxon>Micromonosporales</taxon>
        <taxon>Micromonosporaceae</taxon>
        <taxon>Planosporangium</taxon>
    </lineage>
</organism>
<evidence type="ECO:0000313" key="1">
    <source>
        <dbReference type="EMBL" id="GIG73634.1"/>
    </source>
</evidence>